<reference evidence="1" key="1">
    <citation type="journal article" date="2015" name="Nature">
        <title>Complex archaea that bridge the gap between prokaryotes and eukaryotes.</title>
        <authorList>
            <person name="Spang A."/>
            <person name="Saw J.H."/>
            <person name="Jorgensen S.L."/>
            <person name="Zaremba-Niedzwiedzka K."/>
            <person name="Martijn J."/>
            <person name="Lind A.E."/>
            <person name="van Eijk R."/>
            <person name="Schleper C."/>
            <person name="Guy L."/>
            <person name="Ettema T.J."/>
        </authorList>
    </citation>
    <scope>NUCLEOTIDE SEQUENCE</scope>
</reference>
<accession>A0A0F9CE69</accession>
<organism evidence="1">
    <name type="scientific">marine sediment metagenome</name>
    <dbReference type="NCBI Taxonomy" id="412755"/>
    <lineage>
        <taxon>unclassified sequences</taxon>
        <taxon>metagenomes</taxon>
        <taxon>ecological metagenomes</taxon>
    </lineage>
</organism>
<gene>
    <name evidence="1" type="ORF">LCGC14_2336530</name>
</gene>
<sequence>MVQALETVRHEEVFVATETDVLSDTDLRQIPGPGAVAIWAACDVIDARITVRIGNRQGVSNITVTMRGTGAPIDENTQAPVMMMAVKGGENVRIDVAETTAMNLRLVVVWAGIQ</sequence>
<comment type="caution">
    <text evidence="1">The sequence shown here is derived from an EMBL/GenBank/DDBJ whole genome shotgun (WGS) entry which is preliminary data.</text>
</comment>
<dbReference type="EMBL" id="LAZR01033701">
    <property type="protein sequence ID" value="KKL47339.1"/>
    <property type="molecule type" value="Genomic_DNA"/>
</dbReference>
<dbReference type="AlphaFoldDB" id="A0A0F9CE69"/>
<evidence type="ECO:0000313" key="1">
    <source>
        <dbReference type="EMBL" id="KKL47339.1"/>
    </source>
</evidence>
<protein>
    <submittedName>
        <fullName evidence="1">Uncharacterized protein</fullName>
    </submittedName>
</protein>
<name>A0A0F9CE69_9ZZZZ</name>
<proteinExistence type="predicted"/>